<dbReference type="EC" id="2.7.11.1" evidence="3"/>
<evidence type="ECO:0000259" key="16">
    <source>
        <dbReference type="Pfam" id="PF08263"/>
    </source>
</evidence>
<keyword evidence="6" id="KW-0433">Leucine-rich repeat</keyword>
<accession>A0A9J6AMH3</accession>
<evidence type="ECO:0000256" key="1">
    <source>
        <dbReference type="ARBA" id="ARBA00004251"/>
    </source>
</evidence>
<evidence type="ECO:0000256" key="4">
    <source>
        <dbReference type="ARBA" id="ARBA00022475"/>
    </source>
</evidence>
<keyword evidence="13" id="KW-0325">Glycoprotein</keyword>
<evidence type="ECO:0000256" key="6">
    <source>
        <dbReference type="ARBA" id="ARBA00022614"/>
    </source>
</evidence>
<dbReference type="AlphaFoldDB" id="A0A9J6AMH3"/>
<evidence type="ECO:0000256" key="2">
    <source>
        <dbReference type="ARBA" id="ARBA00009592"/>
    </source>
</evidence>
<proteinExistence type="inferred from homology"/>
<dbReference type="PANTHER" id="PTHR48063">
    <property type="entry name" value="LRR RECEPTOR-LIKE KINASE"/>
    <property type="match status" value="1"/>
</dbReference>
<evidence type="ECO:0000256" key="15">
    <source>
        <dbReference type="ARBA" id="ARBA00048679"/>
    </source>
</evidence>
<evidence type="ECO:0000256" key="5">
    <source>
        <dbReference type="ARBA" id="ARBA00022527"/>
    </source>
</evidence>
<dbReference type="Gene3D" id="3.80.10.10">
    <property type="entry name" value="Ribonuclease Inhibitor"/>
    <property type="match status" value="1"/>
</dbReference>
<evidence type="ECO:0000313" key="18">
    <source>
        <dbReference type="EMBL" id="KAG5625806.1"/>
    </source>
</evidence>
<keyword evidence="12" id="KW-0675">Receptor</keyword>
<dbReference type="InterPro" id="IPR001611">
    <property type="entry name" value="Leu-rich_rpt"/>
</dbReference>
<comment type="similarity">
    <text evidence="2">Belongs to the RLP family.</text>
</comment>
<dbReference type="Pfam" id="PF00560">
    <property type="entry name" value="LRR_1"/>
    <property type="match status" value="6"/>
</dbReference>
<protein>
    <recommendedName>
        <fullName evidence="3">non-specific serine/threonine protein kinase</fullName>
        <ecNumber evidence="3">2.7.11.1</ecNumber>
    </recommendedName>
</protein>
<reference evidence="18 19" key="1">
    <citation type="submission" date="2020-09" db="EMBL/GenBank/DDBJ databases">
        <title>De no assembly of potato wild relative species, Solanum commersonii.</title>
        <authorList>
            <person name="Cho K."/>
        </authorList>
    </citation>
    <scope>NUCLEOTIDE SEQUENCE [LARGE SCALE GENOMIC DNA]</scope>
    <source>
        <strain evidence="18">LZ3.2</strain>
        <tissue evidence="18">Leaf</tissue>
    </source>
</reference>
<keyword evidence="11" id="KW-0472">Membrane</keyword>
<dbReference type="PANTHER" id="PTHR48063:SF46">
    <property type="entry name" value="LEUCINE-RICH REPEAT-CONTAINING N-TERMINAL PLANT-TYPE DOMAIN-CONTAINING PROTEIN"/>
    <property type="match status" value="1"/>
</dbReference>
<evidence type="ECO:0000256" key="9">
    <source>
        <dbReference type="ARBA" id="ARBA00022737"/>
    </source>
</evidence>
<evidence type="ECO:0000256" key="11">
    <source>
        <dbReference type="ARBA" id="ARBA00023136"/>
    </source>
</evidence>
<dbReference type="EMBL" id="JACXVP010000002">
    <property type="protein sequence ID" value="KAG5625806.1"/>
    <property type="molecule type" value="Genomic_DNA"/>
</dbReference>
<keyword evidence="4" id="KW-1003">Cell membrane</keyword>
<dbReference type="FunFam" id="3.80.10.10:FF:000095">
    <property type="entry name" value="LRR receptor-like serine/threonine-protein kinase GSO1"/>
    <property type="match status" value="1"/>
</dbReference>
<dbReference type="OrthoDB" id="1055097at2759"/>
<dbReference type="InterPro" id="IPR003591">
    <property type="entry name" value="Leu-rich_rpt_typical-subtyp"/>
</dbReference>
<keyword evidence="9" id="KW-0677">Repeat</keyword>
<dbReference type="GO" id="GO:0005886">
    <property type="term" value="C:plasma membrane"/>
    <property type="evidence" value="ECO:0007669"/>
    <property type="project" value="UniProtKB-SubCell"/>
</dbReference>
<evidence type="ECO:0000259" key="17">
    <source>
        <dbReference type="Pfam" id="PF20141"/>
    </source>
</evidence>
<evidence type="ECO:0000256" key="8">
    <source>
        <dbReference type="ARBA" id="ARBA00022729"/>
    </source>
</evidence>
<dbReference type="GO" id="GO:0004674">
    <property type="term" value="F:protein serine/threonine kinase activity"/>
    <property type="evidence" value="ECO:0007669"/>
    <property type="project" value="UniProtKB-KW"/>
</dbReference>
<evidence type="ECO:0000256" key="7">
    <source>
        <dbReference type="ARBA" id="ARBA00022692"/>
    </source>
</evidence>
<comment type="catalytic activity">
    <reaction evidence="14">
        <text>L-threonyl-[protein] + ATP = O-phospho-L-threonyl-[protein] + ADP + H(+)</text>
        <dbReference type="Rhea" id="RHEA:46608"/>
        <dbReference type="Rhea" id="RHEA-COMP:11060"/>
        <dbReference type="Rhea" id="RHEA-COMP:11605"/>
        <dbReference type="ChEBI" id="CHEBI:15378"/>
        <dbReference type="ChEBI" id="CHEBI:30013"/>
        <dbReference type="ChEBI" id="CHEBI:30616"/>
        <dbReference type="ChEBI" id="CHEBI:61977"/>
        <dbReference type="ChEBI" id="CHEBI:456216"/>
        <dbReference type="EC" id="2.7.11.1"/>
    </reaction>
</comment>
<keyword evidence="5" id="KW-0808">Transferase</keyword>
<keyword evidence="5" id="KW-0723">Serine/threonine-protein kinase</keyword>
<comment type="catalytic activity">
    <reaction evidence="15">
        <text>L-seryl-[protein] + ATP = O-phospho-L-seryl-[protein] + ADP + H(+)</text>
        <dbReference type="Rhea" id="RHEA:17989"/>
        <dbReference type="Rhea" id="RHEA-COMP:9863"/>
        <dbReference type="Rhea" id="RHEA-COMP:11604"/>
        <dbReference type="ChEBI" id="CHEBI:15378"/>
        <dbReference type="ChEBI" id="CHEBI:29999"/>
        <dbReference type="ChEBI" id="CHEBI:30616"/>
        <dbReference type="ChEBI" id="CHEBI:83421"/>
        <dbReference type="ChEBI" id="CHEBI:456216"/>
        <dbReference type="EC" id="2.7.11.1"/>
    </reaction>
</comment>
<dbReference type="Pfam" id="PF20141">
    <property type="entry name" value="Island"/>
    <property type="match status" value="1"/>
</dbReference>
<evidence type="ECO:0000256" key="14">
    <source>
        <dbReference type="ARBA" id="ARBA00047899"/>
    </source>
</evidence>
<dbReference type="FunFam" id="3.80.10.10:FF:000041">
    <property type="entry name" value="LRR receptor-like serine/threonine-protein kinase ERECTA"/>
    <property type="match status" value="2"/>
</dbReference>
<evidence type="ECO:0000256" key="3">
    <source>
        <dbReference type="ARBA" id="ARBA00012513"/>
    </source>
</evidence>
<dbReference type="Gene3D" id="3.30.1490.310">
    <property type="match status" value="1"/>
</dbReference>
<sequence>MGSFFVVVSNARTLPENDQVGRLLAFKKSSVESDPNGFLNEWTSSSSSPCTWNGISCSNGQVVELNLSSVGLGGPLHLTDLMALPTLLRVKFNGNHFYGDLSSIASSRSFEFLDLSANSFSEVLVLEPLLKSCDKIKYLIVSGKSIQGVVLKFGPSLLKLDLSKLNDLDFGTCQNLTVLNLSFNNLTSTEFPPSLANCQSLNTLNIGHNSIRMEIPSKLLVKLKSLKQLVLAHNQFFDKIPSELGQSCSTLEEVDLSGNRLTGELPSTFKLCSSLFSLNFGNNDLSGDFLHTVISSLTNLSSNALIGNVPFELCLAPSGFPLETMLLASNYLTGTVPKQLEHCRNLRKIDLSFNYLTGSIPLEIWILPNLSELVMWANNLTGEIPEGICINGGNLQTLILNNNFLSGALPQSISNCTNLVWVSLSSNRLSGEIPQGIGNLANLAILQLGNNLLTGPIPRGLGKCRNLIWQDLNSNALTGLIPLELADQAGHVNPGKVSEKQFAFVRNEGGTECKGAGGLIEFEGIREERLEILSVVHLCPSTRIYSGRTMYTFTSNGSMIYRDLSYNSLSGTIPDNLGSLNFLQVLNLGHNNLTGTIPFNFGGLKIVGVVDLSHNNLQGFIPPSLASLSFLSDLDVSNNNLSGMIPSGGRLATFSASSLQDTKSIWAFVASPFLLVAQAMNTIHPVFTITSLQLRVANERVESIKK</sequence>
<keyword evidence="10" id="KW-1133">Transmembrane helix</keyword>
<feature type="domain" description="Brassinosteroid receptor BRI1 island" evidence="17">
    <location>
        <begin position="490"/>
        <end position="554"/>
    </location>
</feature>
<gene>
    <name evidence="18" type="ORF">H5410_011024</name>
</gene>
<dbReference type="InterPro" id="IPR045381">
    <property type="entry name" value="BRI1_island_dom"/>
</dbReference>
<feature type="domain" description="Leucine-rich repeat-containing N-terminal plant-type" evidence="16">
    <location>
        <begin position="17"/>
        <end position="58"/>
    </location>
</feature>
<evidence type="ECO:0000256" key="13">
    <source>
        <dbReference type="ARBA" id="ARBA00023180"/>
    </source>
</evidence>
<evidence type="ECO:0000256" key="12">
    <source>
        <dbReference type="ARBA" id="ARBA00023170"/>
    </source>
</evidence>
<organism evidence="18 19">
    <name type="scientific">Solanum commersonii</name>
    <name type="common">Commerson's wild potato</name>
    <name type="synonym">Commerson's nightshade</name>
    <dbReference type="NCBI Taxonomy" id="4109"/>
    <lineage>
        <taxon>Eukaryota</taxon>
        <taxon>Viridiplantae</taxon>
        <taxon>Streptophyta</taxon>
        <taxon>Embryophyta</taxon>
        <taxon>Tracheophyta</taxon>
        <taxon>Spermatophyta</taxon>
        <taxon>Magnoliopsida</taxon>
        <taxon>eudicotyledons</taxon>
        <taxon>Gunneridae</taxon>
        <taxon>Pentapetalae</taxon>
        <taxon>asterids</taxon>
        <taxon>lamiids</taxon>
        <taxon>Solanales</taxon>
        <taxon>Solanaceae</taxon>
        <taxon>Solanoideae</taxon>
        <taxon>Solaneae</taxon>
        <taxon>Solanum</taxon>
    </lineage>
</organism>
<keyword evidence="8" id="KW-0732">Signal</keyword>
<dbReference type="InterPro" id="IPR046956">
    <property type="entry name" value="RLP23-like"/>
</dbReference>
<keyword evidence="5" id="KW-0418">Kinase</keyword>
<dbReference type="GO" id="GO:0050832">
    <property type="term" value="P:defense response to fungus"/>
    <property type="evidence" value="ECO:0007669"/>
    <property type="project" value="UniProtKB-ARBA"/>
</dbReference>
<dbReference type="PROSITE" id="PS51450">
    <property type="entry name" value="LRR"/>
    <property type="match status" value="1"/>
</dbReference>
<keyword evidence="7" id="KW-0812">Transmembrane</keyword>
<evidence type="ECO:0000313" key="19">
    <source>
        <dbReference type="Proteomes" id="UP000824120"/>
    </source>
</evidence>
<keyword evidence="19" id="KW-1185">Reference proteome</keyword>
<dbReference type="InterPro" id="IPR013210">
    <property type="entry name" value="LRR_N_plant-typ"/>
</dbReference>
<comment type="caution">
    <text evidence="18">The sequence shown here is derived from an EMBL/GenBank/DDBJ whole genome shotgun (WGS) entry which is preliminary data.</text>
</comment>
<dbReference type="Pfam" id="PF08263">
    <property type="entry name" value="LRRNT_2"/>
    <property type="match status" value="1"/>
</dbReference>
<evidence type="ECO:0000256" key="10">
    <source>
        <dbReference type="ARBA" id="ARBA00022989"/>
    </source>
</evidence>
<dbReference type="InterPro" id="IPR032675">
    <property type="entry name" value="LRR_dom_sf"/>
</dbReference>
<name>A0A9J6AMH3_SOLCO</name>
<dbReference type="Pfam" id="PF13855">
    <property type="entry name" value="LRR_8"/>
    <property type="match status" value="1"/>
</dbReference>
<comment type="subcellular location">
    <subcellularLocation>
        <location evidence="1">Cell membrane</location>
        <topology evidence="1">Single-pass type I membrane protein</topology>
    </subcellularLocation>
</comment>
<dbReference type="Proteomes" id="UP000824120">
    <property type="component" value="Chromosome 2"/>
</dbReference>
<dbReference type="SUPFAM" id="SSF52058">
    <property type="entry name" value="L domain-like"/>
    <property type="match status" value="2"/>
</dbReference>
<dbReference type="SMART" id="SM00369">
    <property type="entry name" value="LRR_TYP"/>
    <property type="match status" value="7"/>
</dbReference>